<comment type="caution">
    <text evidence="1">The sequence shown here is derived from an EMBL/GenBank/DDBJ whole genome shotgun (WGS) entry which is preliminary data.</text>
</comment>
<dbReference type="AlphaFoldDB" id="A0A9Q5ZEW8"/>
<proteinExistence type="predicted"/>
<dbReference type="Proteomes" id="UP000222310">
    <property type="component" value="Unassembled WGS sequence"/>
</dbReference>
<protein>
    <submittedName>
        <fullName evidence="1">Uncharacterized protein</fullName>
    </submittedName>
</protein>
<sequence>MSSKFVARCGLLLDLIANPGAAIVLYSQWKLSLIIKNNCYAHHFLQIHQYYFRSFLRRQQSRILVM</sequence>
<name>A0A9Q5ZEW8_NOSLI</name>
<dbReference type="RefSeq" id="WP_099067256.1">
    <property type="nucleotide sequence ID" value="NZ_LAHD01000014.1"/>
</dbReference>
<organism evidence="1 2">
    <name type="scientific">Nostoc linckia z8</name>
    <dbReference type="NCBI Taxonomy" id="1628746"/>
    <lineage>
        <taxon>Bacteria</taxon>
        <taxon>Bacillati</taxon>
        <taxon>Cyanobacteriota</taxon>
        <taxon>Cyanophyceae</taxon>
        <taxon>Nostocales</taxon>
        <taxon>Nostocaceae</taxon>
        <taxon>Nostoc</taxon>
    </lineage>
</organism>
<dbReference type="EMBL" id="LAHD01000014">
    <property type="protein sequence ID" value="PHK05573.1"/>
    <property type="molecule type" value="Genomic_DNA"/>
</dbReference>
<reference evidence="1 2" key="1">
    <citation type="submission" date="2015-02" db="EMBL/GenBank/DDBJ databases">
        <title>Nostoc linckia genome annotation.</title>
        <authorList>
            <person name="Zhou Z."/>
        </authorList>
    </citation>
    <scope>NUCLEOTIDE SEQUENCE [LARGE SCALE GENOMIC DNA]</scope>
    <source>
        <strain evidence="2">z8</strain>
    </source>
</reference>
<evidence type="ECO:0000313" key="1">
    <source>
        <dbReference type="EMBL" id="PHK05573.1"/>
    </source>
</evidence>
<accession>A0A9Q5ZEW8</accession>
<gene>
    <name evidence="1" type="ORF">VF08_07220</name>
</gene>
<evidence type="ECO:0000313" key="2">
    <source>
        <dbReference type="Proteomes" id="UP000222310"/>
    </source>
</evidence>